<sequence>MDMIRVIYNISQFQLGQSVTELWKLNVFSASVYVFHPYMVGVLSVDCTGRKDGVYERGCKAFTKCVNETAEIVNCKNKTRFNPDTNECDYEFHVPPPCGTYRECVHLGDGNYPDIEHMCTSFYTCLGGIFLGHTPCAPGLVFNQGLQVCDWPFNVTKPCGILEV</sequence>
<dbReference type="PANTHER" id="PTHR23301:SF0">
    <property type="entry name" value="CHITIN-BINDING TYPE-2 DOMAIN-CONTAINING PROTEIN-RELATED"/>
    <property type="match status" value="1"/>
</dbReference>
<dbReference type="InterPro" id="IPR002557">
    <property type="entry name" value="Chitin-bd_dom"/>
</dbReference>
<keyword evidence="3" id="KW-0677">Repeat</keyword>
<dbReference type="PROSITE" id="PS50940">
    <property type="entry name" value="CHIT_BIND_II"/>
    <property type="match status" value="2"/>
</dbReference>
<keyword evidence="2" id="KW-0732">Signal</keyword>
<dbReference type="Proteomes" id="UP000683360">
    <property type="component" value="Unassembled WGS sequence"/>
</dbReference>
<keyword evidence="5" id="KW-0325">Glycoprotein</keyword>
<keyword evidence="4" id="KW-1015">Disulfide bond</keyword>
<dbReference type="GO" id="GO:0008061">
    <property type="term" value="F:chitin binding"/>
    <property type="evidence" value="ECO:0007669"/>
    <property type="project" value="UniProtKB-KW"/>
</dbReference>
<dbReference type="Pfam" id="PF01607">
    <property type="entry name" value="CBM_14"/>
    <property type="match status" value="2"/>
</dbReference>
<proteinExistence type="predicted"/>
<gene>
    <name evidence="7" type="ORF">MEDL_24478</name>
</gene>
<organism evidence="7 8">
    <name type="scientific">Mytilus edulis</name>
    <name type="common">Blue mussel</name>
    <dbReference type="NCBI Taxonomy" id="6550"/>
    <lineage>
        <taxon>Eukaryota</taxon>
        <taxon>Metazoa</taxon>
        <taxon>Spiralia</taxon>
        <taxon>Lophotrochozoa</taxon>
        <taxon>Mollusca</taxon>
        <taxon>Bivalvia</taxon>
        <taxon>Autobranchia</taxon>
        <taxon>Pteriomorphia</taxon>
        <taxon>Mytilida</taxon>
        <taxon>Mytiloidea</taxon>
        <taxon>Mytilidae</taxon>
        <taxon>Mytilinae</taxon>
        <taxon>Mytilus</taxon>
    </lineage>
</organism>
<keyword evidence="8" id="KW-1185">Reference proteome</keyword>
<reference evidence="7" key="1">
    <citation type="submission" date="2021-03" db="EMBL/GenBank/DDBJ databases">
        <authorList>
            <person name="Bekaert M."/>
        </authorList>
    </citation>
    <scope>NUCLEOTIDE SEQUENCE</scope>
</reference>
<evidence type="ECO:0000256" key="3">
    <source>
        <dbReference type="ARBA" id="ARBA00022737"/>
    </source>
</evidence>
<comment type="caution">
    <text evidence="7">The sequence shown here is derived from an EMBL/GenBank/DDBJ whole genome shotgun (WGS) entry which is preliminary data.</text>
</comment>
<evidence type="ECO:0000313" key="8">
    <source>
        <dbReference type="Proteomes" id="UP000683360"/>
    </source>
</evidence>
<name>A0A8S3RUL8_MYTED</name>
<dbReference type="EMBL" id="CAJPWZ010001230">
    <property type="protein sequence ID" value="CAG2210423.1"/>
    <property type="molecule type" value="Genomic_DNA"/>
</dbReference>
<dbReference type="GO" id="GO:0005576">
    <property type="term" value="C:extracellular region"/>
    <property type="evidence" value="ECO:0007669"/>
    <property type="project" value="InterPro"/>
</dbReference>
<evidence type="ECO:0000256" key="5">
    <source>
        <dbReference type="ARBA" id="ARBA00023180"/>
    </source>
</evidence>
<evidence type="ECO:0000256" key="4">
    <source>
        <dbReference type="ARBA" id="ARBA00023157"/>
    </source>
</evidence>
<accession>A0A8S3RUL8</accession>
<protein>
    <recommendedName>
        <fullName evidence="6">Chitin-binding type-2 domain-containing protein</fullName>
    </recommendedName>
</protein>
<keyword evidence="1" id="KW-0147">Chitin-binding</keyword>
<evidence type="ECO:0000259" key="6">
    <source>
        <dbReference type="PROSITE" id="PS50940"/>
    </source>
</evidence>
<dbReference type="AlphaFoldDB" id="A0A8S3RUL8"/>
<dbReference type="OrthoDB" id="6020543at2759"/>
<dbReference type="SUPFAM" id="SSF57625">
    <property type="entry name" value="Invertebrate chitin-binding proteins"/>
    <property type="match status" value="2"/>
</dbReference>
<feature type="domain" description="Chitin-binding type-2" evidence="6">
    <location>
        <begin position="101"/>
        <end position="161"/>
    </location>
</feature>
<feature type="domain" description="Chitin-binding type-2" evidence="6">
    <location>
        <begin position="44"/>
        <end position="100"/>
    </location>
</feature>
<dbReference type="InterPro" id="IPR036508">
    <property type="entry name" value="Chitin-bd_dom_sf"/>
</dbReference>
<evidence type="ECO:0000256" key="1">
    <source>
        <dbReference type="ARBA" id="ARBA00022669"/>
    </source>
</evidence>
<evidence type="ECO:0000256" key="2">
    <source>
        <dbReference type="ARBA" id="ARBA00022729"/>
    </source>
</evidence>
<evidence type="ECO:0000313" key="7">
    <source>
        <dbReference type="EMBL" id="CAG2210423.1"/>
    </source>
</evidence>
<dbReference type="Gene3D" id="2.170.140.10">
    <property type="entry name" value="Chitin binding domain"/>
    <property type="match status" value="2"/>
</dbReference>
<dbReference type="PANTHER" id="PTHR23301">
    <property type="entry name" value="CHITIN BINDING PERITROPHIN-A"/>
    <property type="match status" value="1"/>
</dbReference>
<dbReference type="InterPro" id="IPR051940">
    <property type="entry name" value="Chitin_bind-dev_reg"/>
</dbReference>
<dbReference type="SMART" id="SM00494">
    <property type="entry name" value="ChtBD2"/>
    <property type="match status" value="2"/>
</dbReference>